<proteinExistence type="predicted"/>
<dbReference type="InterPro" id="IPR005114">
    <property type="entry name" value="Helicase_assoc"/>
</dbReference>
<dbReference type="PANTHER" id="PTHR33418">
    <property type="entry name" value="HELICASE-ASSOCIATED"/>
    <property type="match status" value="1"/>
</dbReference>
<organism evidence="2">
    <name type="scientific">Minutocellus polymorphus</name>
    <dbReference type="NCBI Taxonomy" id="265543"/>
    <lineage>
        <taxon>Eukaryota</taxon>
        <taxon>Sar</taxon>
        <taxon>Stramenopiles</taxon>
        <taxon>Ochrophyta</taxon>
        <taxon>Bacillariophyta</taxon>
        <taxon>Mediophyceae</taxon>
        <taxon>Cymatosirophycidae</taxon>
        <taxon>Cymatosirales</taxon>
        <taxon>Cymatosiraceae</taxon>
        <taxon>Minutocellus</taxon>
    </lineage>
</organism>
<dbReference type="AlphaFoldDB" id="A0A7S0ACF0"/>
<name>A0A7S0ACF0_9STRA</name>
<protein>
    <recommendedName>
        <fullName evidence="1">Helicase-associated domain-containing protein</fullName>
    </recommendedName>
</protein>
<dbReference type="EMBL" id="HBEJ01001027">
    <property type="protein sequence ID" value="CAD8359786.1"/>
    <property type="molecule type" value="Transcribed_RNA"/>
</dbReference>
<evidence type="ECO:0000313" key="2">
    <source>
        <dbReference type="EMBL" id="CAD8359786.1"/>
    </source>
</evidence>
<feature type="domain" description="Helicase-associated" evidence="1">
    <location>
        <begin position="25"/>
        <end position="94"/>
    </location>
</feature>
<dbReference type="Pfam" id="PF03457">
    <property type="entry name" value="HA"/>
    <property type="match status" value="2"/>
</dbReference>
<feature type="domain" description="Helicase-associated" evidence="1">
    <location>
        <begin position="109"/>
        <end position="178"/>
    </location>
</feature>
<sequence length="200" mass="23234">MPRDRKQKLDGLQFEWDGIRKDLDSDHWDQMFFELSQYRVINGHTNVQPWAAEPRVCELLAWCNIQRHNYANLWAGRCSPLTENQIRQLNQLGFDWTLPSADSNVQDSDEEWAARLELLRQFKQHHGDTNVPRNHEALGAWVDAQRIALKNMLEGAPARPGQPRMTWERFSRLEALGFEFAVRGSLSSDGEAQKVSYKSQ</sequence>
<dbReference type="PANTHER" id="PTHR33418:SF1">
    <property type="entry name" value="HELICASE-ASSOCIATED DOMAIN-CONTAINING PROTEIN"/>
    <property type="match status" value="1"/>
</dbReference>
<gene>
    <name evidence="2" type="ORF">MPOL1434_LOCUS639</name>
</gene>
<accession>A0A7S0ACF0</accession>
<reference evidence="2" key="1">
    <citation type="submission" date="2021-01" db="EMBL/GenBank/DDBJ databases">
        <authorList>
            <person name="Corre E."/>
            <person name="Pelletier E."/>
            <person name="Niang G."/>
            <person name="Scheremetjew M."/>
            <person name="Finn R."/>
            <person name="Kale V."/>
            <person name="Holt S."/>
            <person name="Cochrane G."/>
            <person name="Meng A."/>
            <person name="Brown T."/>
            <person name="Cohen L."/>
        </authorList>
    </citation>
    <scope>NUCLEOTIDE SEQUENCE</scope>
    <source>
        <strain evidence="2">CCMP3303</strain>
    </source>
</reference>
<evidence type="ECO:0000259" key="1">
    <source>
        <dbReference type="Pfam" id="PF03457"/>
    </source>
</evidence>
<dbReference type="Gene3D" id="6.10.140.530">
    <property type="match status" value="2"/>
</dbReference>